<evidence type="ECO:0000313" key="2">
    <source>
        <dbReference type="EMBL" id="KAL3847301.1"/>
    </source>
</evidence>
<sequence>MVLDSLRSVQESPMNNMTAPSAAVIDNVEPGFESKGDLWAAYDRQPAYVNPSQNVDSQTDAQPPYKAAVDQPASASNDHGCVSQTLSASPTSVACEHLFSAARQLYADRRSNLHGEDCGKTFLNYNIRLFGYSC</sequence>
<accession>A0ABD3UEE3</accession>
<dbReference type="EMBL" id="JBJQND010000016">
    <property type="protein sequence ID" value="KAL3847301.1"/>
    <property type="molecule type" value="Genomic_DNA"/>
</dbReference>
<evidence type="ECO:0008006" key="4">
    <source>
        <dbReference type="Google" id="ProtNLM"/>
    </source>
</evidence>
<evidence type="ECO:0000256" key="1">
    <source>
        <dbReference type="SAM" id="MobiDB-lite"/>
    </source>
</evidence>
<proteinExistence type="predicted"/>
<evidence type="ECO:0000313" key="3">
    <source>
        <dbReference type="Proteomes" id="UP001634394"/>
    </source>
</evidence>
<protein>
    <recommendedName>
        <fullName evidence="4">HAT C-terminal dimerisation domain-containing protein</fullName>
    </recommendedName>
</protein>
<organism evidence="2 3">
    <name type="scientific">Sinanodonta woodiana</name>
    <name type="common">Chinese pond mussel</name>
    <name type="synonym">Anodonta woodiana</name>
    <dbReference type="NCBI Taxonomy" id="1069815"/>
    <lineage>
        <taxon>Eukaryota</taxon>
        <taxon>Metazoa</taxon>
        <taxon>Spiralia</taxon>
        <taxon>Lophotrochozoa</taxon>
        <taxon>Mollusca</taxon>
        <taxon>Bivalvia</taxon>
        <taxon>Autobranchia</taxon>
        <taxon>Heteroconchia</taxon>
        <taxon>Palaeoheterodonta</taxon>
        <taxon>Unionida</taxon>
        <taxon>Unionoidea</taxon>
        <taxon>Unionidae</taxon>
        <taxon>Unioninae</taxon>
        <taxon>Sinanodonta</taxon>
    </lineage>
</organism>
<keyword evidence="3" id="KW-1185">Reference proteome</keyword>
<comment type="caution">
    <text evidence="2">The sequence shown here is derived from an EMBL/GenBank/DDBJ whole genome shotgun (WGS) entry which is preliminary data.</text>
</comment>
<feature type="compositionally biased region" description="Polar residues" evidence="1">
    <location>
        <begin position="50"/>
        <end position="61"/>
    </location>
</feature>
<dbReference type="AlphaFoldDB" id="A0ABD3UEE3"/>
<feature type="compositionally biased region" description="Polar residues" evidence="1">
    <location>
        <begin position="73"/>
        <end position="82"/>
    </location>
</feature>
<feature type="region of interest" description="Disordered" evidence="1">
    <location>
        <begin position="49"/>
        <end position="82"/>
    </location>
</feature>
<name>A0ABD3UEE3_SINWO</name>
<gene>
    <name evidence="2" type="ORF">ACJMK2_018218</name>
</gene>
<reference evidence="2 3" key="1">
    <citation type="submission" date="2024-11" db="EMBL/GenBank/DDBJ databases">
        <title>Chromosome-level genome assembly of the freshwater bivalve Anodonta woodiana.</title>
        <authorList>
            <person name="Chen X."/>
        </authorList>
    </citation>
    <scope>NUCLEOTIDE SEQUENCE [LARGE SCALE GENOMIC DNA]</scope>
    <source>
        <strain evidence="2">MN2024</strain>
        <tissue evidence="2">Gills</tissue>
    </source>
</reference>
<dbReference type="Proteomes" id="UP001634394">
    <property type="component" value="Unassembled WGS sequence"/>
</dbReference>